<dbReference type="Pfam" id="PF02742">
    <property type="entry name" value="Fe_dep_repr_C"/>
    <property type="match status" value="1"/>
</dbReference>
<dbReference type="Pfam" id="PF01325">
    <property type="entry name" value="Fe_dep_repress"/>
    <property type="match status" value="1"/>
</dbReference>
<comment type="subunit">
    <text evidence="3">Homodimer.</text>
</comment>
<gene>
    <name evidence="14" type="ORF">PA27867_3752</name>
</gene>
<dbReference type="GO" id="GO:0005737">
    <property type="term" value="C:cytoplasm"/>
    <property type="evidence" value="ECO:0007669"/>
    <property type="project" value="UniProtKB-SubCell"/>
</dbReference>
<keyword evidence="8" id="KW-0238">DNA-binding</keyword>
<dbReference type="SUPFAM" id="SSF47979">
    <property type="entry name" value="Iron-dependent repressor protein, dimerization domain"/>
    <property type="match status" value="1"/>
</dbReference>
<keyword evidence="6" id="KW-0408">Iron</keyword>
<dbReference type="EMBL" id="CP016282">
    <property type="protein sequence ID" value="ANP74667.1"/>
    <property type="molecule type" value="Genomic_DNA"/>
</dbReference>
<dbReference type="PATRIC" id="fig|670052.7.peg.3857"/>
<evidence type="ECO:0000256" key="12">
    <source>
        <dbReference type="ARBA" id="ARBA00032593"/>
    </source>
</evidence>
<dbReference type="InterPro" id="IPR022687">
    <property type="entry name" value="HTH_DTXR"/>
</dbReference>
<dbReference type="AlphaFoldDB" id="A0A1B1BQ23"/>
<dbReference type="PANTHER" id="PTHR33238">
    <property type="entry name" value="IRON (METAL) DEPENDENT REPRESSOR, DTXR FAMILY"/>
    <property type="match status" value="1"/>
</dbReference>
<evidence type="ECO:0000256" key="2">
    <source>
        <dbReference type="ARBA" id="ARBA00007871"/>
    </source>
</evidence>
<evidence type="ECO:0000256" key="11">
    <source>
        <dbReference type="ARBA" id="ARBA00023211"/>
    </source>
</evidence>
<dbReference type="GO" id="GO:0046983">
    <property type="term" value="F:protein dimerization activity"/>
    <property type="evidence" value="ECO:0007669"/>
    <property type="project" value="InterPro"/>
</dbReference>
<proteinExistence type="inferred from homology"/>
<organism evidence="14 15">
    <name type="scientific">Cryobacterium arcticum</name>
    <dbReference type="NCBI Taxonomy" id="670052"/>
    <lineage>
        <taxon>Bacteria</taxon>
        <taxon>Bacillati</taxon>
        <taxon>Actinomycetota</taxon>
        <taxon>Actinomycetes</taxon>
        <taxon>Micrococcales</taxon>
        <taxon>Microbacteriaceae</taxon>
        <taxon>Cryobacterium</taxon>
    </lineage>
</organism>
<dbReference type="InterPro" id="IPR036388">
    <property type="entry name" value="WH-like_DNA-bd_sf"/>
</dbReference>
<dbReference type="InterPro" id="IPR050536">
    <property type="entry name" value="DtxR_MntR_Metal-Reg"/>
</dbReference>
<dbReference type="SMART" id="SM00899">
    <property type="entry name" value="FeoA"/>
    <property type="match status" value="1"/>
</dbReference>
<protein>
    <recommendedName>
        <fullName evidence="12">Manganese transport regulator</fullName>
    </recommendedName>
</protein>
<evidence type="ECO:0000256" key="3">
    <source>
        <dbReference type="ARBA" id="ARBA00011738"/>
    </source>
</evidence>
<comment type="subcellular location">
    <subcellularLocation>
        <location evidence="1">Cytoplasm</location>
    </subcellularLocation>
</comment>
<keyword evidence="10" id="KW-0804">Transcription</keyword>
<dbReference type="InterPro" id="IPR022689">
    <property type="entry name" value="Iron_dep_repressor"/>
</dbReference>
<dbReference type="GO" id="GO:0046914">
    <property type="term" value="F:transition metal ion binding"/>
    <property type="evidence" value="ECO:0007669"/>
    <property type="project" value="InterPro"/>
</dbReference>
<dbReference type="SMART" id="SM00529">
    <property type="entry name" value="HTH_DTXR"/>
    <property type="match status" value="1"/>
</dbReference>
<reference evidence="14 15" key="1">
    <citation type="submission" date="2016-06" db="EMBL/GenBank/DDBJ databases">
        <title>Genome sequencing of Cryobacterium arcticum PAMC 27867.</title>
        <authorList>
            <person name="Lee J."/>
            <person name="Kim O.-S."/>
        </authorList>
    </citation>
    <scope>NUCLEOTIDE SEQUENCE [LARGE SCALE GENOMIC DNA]</scope>
    <source>
        <strain evidence="14 15">PAMC 27867</strain>
    </source>
</reference>
<evidence type="ECO:0000313" key="14">
    <source>
        <dbReference type="EMBL" id="ANP74667.1"/>
    </source>
</evidence>
<dbReference type="InterPro" id="IPR007167">
    <property type="entry name" value="Fe-transptr_FeoA-like"/>
</dbReference>
<evidence type="ECO:0000256" key="10">
    <source>
        <dbReference type="ARBA" id="ARBA00023163"/>
    </source>
</evidence>
<dbReference type="STRING" id="670052.PA27867_3752"/>
<dbReference type="PANTHER" id="PTHR33238:SF11">
    <property type="entry name" value="TRANSCRIPTIONAL REGULATOR MNTR"/>
    <property type="match status" value="1"/>
</dbReference>
<dbReference type="GO" id="GO:0003700">
    <property type="term" value="F:DNA-binding transcription factor activity"/>
    <property type="evidence" value="ECO:0007669"/>
    <property type="project" value="InterPro"/>
</dbReference>
<keyword evidence="5" id="KW-0678">Repressor</keyword>
<evidence type="ECO:0000256" key="4">
    <source>
        <dbReference type="ARBA" id="ARBA00022490"/>
    </source>
</evidence>
<dbReference type="InterPro" id="IPR036421">
    <property type="entry name" value="Fe_dep_repressor_sf"/>
</dbReference>
<dbReference type="OrthoDB" id="9791355at2"/>
<dbReference type="SUPFAM" id="SSF46785">
    <property type="entry name" value="Winged helix' DNA-binding domain"/>
    <property type="match status" value="1"/>
</dbReference>
<dbReference type="GO" id="GO:0003677">
    <property type="term" value="F:DNA binding"/>
    <property type="evidence" value="ECO:0007669"/>
    <property type="project" value="UniProtKB-KW"/>
</dbReference>
<dbReference type="GO" id="GO:0045892">
    <property type="term" value="P:negative regulation of DNA-templated transcription"/>
    <property type="evidence" value="ECO:0007669"/>
    <property type="project" value="TreeGrafter"/>
</dbReference>
<evidence type="ECO:0000256" key="9">
    <source>
        <dbReference type="ARBA" id="ARBA00023159"/>
    </source>
</evidence>
<feature type="domain" description="HTH dtxR-type" evidence="13">
    <location>
        <begin position="1"/>
        <end position="68"/>
    </location>
</feature>
<keyword evidence="11" id="KW-0464">Manganese</keyword>
<dbReference type="InterPro" id="IPR036390">
    <property type="entry name" value="WH_DNA-bd_sf"/>
</dbReference>
<dbReference type="PROSITE" id="PS50944">
    <property type="entry name" value="HTH_DTXR"/>
    <property type="match status" value="1"/>
</dbReference>
<dbReference type="FunFam" id="1.10.60.10:FF:000004">
    <property type="entry name" value="DtxR family transcriptional regulator"/>
    <property type="match status" value="1"/>
</dbReference>
<dbReference type="Pfam" id="PF04023">
    <property type="entry name" value="FeoA"/>
    <property type="match status" value="1"/>
</dbReference>
<keyword evidence="4" id="KW-0963">Cytoplasm</keyword>
<sequence>MAASTPTTMTEDYLKVIWKSHEWSDEGITTNEIAATLGVAASSVSGNLNKLARDGYILHEPYGRILLSDAGRSIAVQMVRRHRIIETYLVEQCGYGWDEVHEEAEVLEHAVSDRLLEIWDDELGNPLQDPHGDPIPRKDGTVARPDGRRLHELAEHETGTVLRVSDHDPALLRYLHSLGITVGSILRVHARRDYAGSMAISQVDDDATTDAAPAVDPAPVELATVAANAIWVTTA</sequence>
<dbReference type="Proteomes" id="UP000092582">
    <property type="component" value="Chromosome 1"/>
</dbReference>
<keyword evidence="9" id="KW-0010">Activator</keyword>
<dbReference type="InterPro" id="IPR001367">
    <property type="entry name" value="Fe_dep_repressor"/>
</dbReference>
<dbReference type="InterPro" id="IPR038157">
    <property type="entry name" value="FeoA_core_dom"/>
</dbReference>
<dbReference type="Gene3D" id="1.10.10.10">
    <property type="entry name" value="Winged helix-like DNA-binding domain superfamily/Winged helix DNA-binding domain"/>
    <property type="match status" value="1"/>
</dbReference>
<evidence type="ECO:0000256" key="5">
    <source>
        <dbReference type="ARBA" id="ARBA00022491"/>
    </source>
</evidence>
<dbReference type="Gene3D" id="1.10.60.10">
    <property type="entry name" value="Iron dependent repressor, metal binding and dimerisation domain"/>
    <property type="match status" value="1"/>
</dbReference>
<comment type="similarity">
    <text evidence="2">Belongs to the DtxR/MntR family.</text>
</comment>
<evidence type="ECO:0000256" key="7">
    <source>
        <dbReference type="ARBA" id="ARBA00023015"/>
    </source>
</evidence>
<dbReference type="InterPro" id="IPR008988">
    <property type="entry name" value="Transcriptional_repressor_C"/>
</dbReference>
<keyword evidence="7" id="KW-0805">Transcription regulation</keyword>
<dbReference type="RefSeq" id="WP_066598578.1">
    <property type="nucleotide sequence ID" value="NZ_CP016282.1"/>
</dbReference>
<name>A0A1B1BQ23_9MICO</name>
<evidence type="ECO:0000256" key="1">
    <source>
        <dbReference type="ARBA" id="ARBA00004496"/>
    </source>
</evidence>
<dbReference type="SUPFAM" id="SSF50037">
    <property type="entry name" value="C-terminal domain of transcriptional repressors"/>
    <property type="match status" value="1"/>
</dbReference>
<evidence type="ECO:0000313" key="15">
    <source>
        <dbReference type="Proteomes" id="UP000092582"/>
    </source>
</evidence>
<dbReference type="Gene3D" id="2.30.30.90">
    <property type="match status" value="1"/>
</dbReference>
<evidence type="ECO:0000256" key="6">
    <source>
        <dbReference type="ARBA" id="ARBA00023004"/>
    </source>
</evidence>
<evidence type="ECO:0000259" key="13">
    <source>
        <dbReference type="PROSITE" id="PS50944"/>
    </source>
</evidence>
<dbReference type="KEGG" id="cart:PA27867_3752"/>
<accession>A0A1B1BQ23</accession>
<keyword evidence="15" id="KW-1185">Reference proteome</keyword>
<evidence type="ECO:0000256" key="8">
    <source>
        <dbReference type="ARBA" id="ARBA00023125"/>
    </source>
</evidence>